<evidence type="ECO:0000313" key="2">
    <source>
        <dbReference type="Proteomes" id="UP000322873"/>
    </source>
</evidence>
<evidence type="ECO:0000313" key="1">
    <source>
        <dbReference type="EMBL" id="KAA8572845.1"/>
    </source>
</evidence>
<keyword evidence="2" id="KW-1185">Reference proteome</keyword>
<dbReference type="EMBL" id="VICG01000004">
    <property type="protein sequence ID" value="KAA8572845.1"/>
    <property type="molecule type" value="Genomic_DNA"/>
</dbReference>
<name>A0A5M9K1R1_MONFR</name>
<proteinExistence type="predicted"/>
<comment type="caution">
    <text evidence="1">The sequence shown here is derived from an EMBL/GenBank/DDBJ whole genome shotgun (WGS) entry which is preliminary data.</text>
</comment>
<dbReference type="Proteomes" id="UP000322873">
    <property type="component" value="Unassembled WGS sequence"/>
</dbReference>
<gene>
    <name evidence="1" type="ORF">EYC84_003415</name>
</gene>
<protein>
    <submittedName>
        <fullName evidence="1">Uncharacterized protein</fullName>
    </submittedName>
</protein>
<reference evidence="1 2" key="1">
    <citation type="submission" date="2019-06" db="EMBL/GenBank/DDBJ databases">
        <title>Genome Sequence of the Brown Rot Fungal Pathogen Monilinia fructicola.</title>
        <authorList>
            <person name="De Miccolis Angelini R.M."/>
            <person name="Landi L."/>
            <person name="Abate D."/>
            <person name="Pollastro S."/>
            <person name="Romanazzi G."/>
            <person name="Faretra F."/>
        </authorList>
    </citation>
    <scope>NUCLEOTIDE SEQUENCE [LARGE SCALE GENOMIC DNA]</scope>
    <source>
        <strain evidence="1 2">Mfrc123</strain>
    </source>
</reference>
<organism evidence="1 2">
    <name type="scientific">Monilinia fructicola</name>
    <name type="common">Brown rot fungus</name>
    <name type="synonym">Ciboria fructicola</name>
    <dbReference type="NCBI Taxonomy" id="38448"/>
    <lineage>
        <taxon>Eukaryota</taxon>
        <taxon>Fungi</taxon>
        <taxon>Dikarya</taxon>
        <taxon>Ascomycota</taxon>
        <taxon>Pezizomycotina</taxon>
        <taxon>Leotiomycetes</taxon>
        <taxon>Helotiales</taxon>
        <taxon>Sclerotiniaceae</taxon>
        <taxon>Monilinia</taxon>
    </lineage>
</organism>
<dbReference type="AlphaFoldDB" id="A0A5M9K1R1"/>
<sequence>MVKSSKEVRLPLSEEDLGVGALESSPKDRTGSMHDDNTVLDLFLPSICCIPFQLYPILEYFRWSLSLPRIEKGVIKIIKVSHPAPRISHEHACMKYSYLYIR</sequence>
<accession>A0A5M9K1R1</accession>